<dbReference type="PROSITE" id="PS00792">
    <property type="entry name" value="DHPS_1"/>
    <property type="match status" value="1"/>
</dbReference>
<dbReference type="Gene3D" id="3.20.20.20">
    <property type="entry name" value="Dihydropteroate synthase-like"/>
    <property type="match status" value="1"/>
</dbReference>
<dbReference type="PROSITE" id="PS00793">
    <property type="entry name" value="DHPS_2"/>
    <property type="match status" value="1"/>
</dbReference>
<dbReference type="RefSeq" id="WP_248344802.1">
    <property type="nucleotide sequence ID" value="NZ_AP025592.1"/>
</dbReference>
<evidence type="ECO:0000256" key="7">
    <source>
        <dbReference type="ARBA" id="ARBA00022842"/>
    </source>
</evidence>
<feature type="domain" description="Pterin-binding" evidence="10">
    <location>
        <begin position="16"/>
        <end position="269"/>
    </location>
</feature>
<dbReference type="PANTHER" id="PTHR20941">
    <property type="entry name" value="FOLATE SYNTHESIS PROTEINS"/>
    <property type="match status" value="1"/>
</dbReference>
<evidence type="ECO:0000256" key="9">
    <source>
        <dbReference type="RuleBase" id="RU361205"/>
    </source>
</evidence>
<dbReference type="InterPro" id="IPR006390">
    <property type="entry name" value="DHP_synth_dom"/>
</dbReference>
<keyword evidence="6 9" id="KW-0479">Metal-binding</keyword>
<proteinExistence type="inferred from homology"/>
<comment type="pathway">
    <text evidence="3 9">Cofactor biosynthesis; tetrahydrofolate biosynthesis; 7,8-dihydrofolate from 2-amino-4-hydroxy-6-hydroxymethyl-7,8-dihydropteridine diphosphate and 4-aminobenzoate: step 1/2.</text>
</comment>
<evidence type="ECO:0000256" key="1">
    <source>
        <dbReference type="ARBA" id="ARBA00000012"/>
    </source>
</evidence>
<keyword evidence="12" id="KW-1185">Reference proteome</keyword>
<dbReference type="InterPro" id="IPR045031">
    <property type="entry name" value="DHP_synth-like"/>
</dbReference>
<dbReference type="NCBIfam" id="TIGR01496">
    <property type="entry name" value="DHPS"/>
    <property type="match status" value="1"/>
</dbReference>
<dbReference type="InterPro" id="IPR000489">
    <property type="entry name" value="Pterin-binding_dom"/>
</dbReference>
<protein>
    <recommendedName>
        <fullName evidence="4 9">Dihydropteroate synthase</fullName>
        <shortName evidence="9">DHPS</shortName>
        <ecNumber evidence="4 9">2.5.1.15</ecNumber>
    </recommendedName>
    <alternativeName>
        <fullName evidence="9">Dihydropteroate pyrophosphorylase</fullName>
    </alternativeName>
</protein>
<dbReference type="EC" id="2.5.1.15" evidence="4 9"/>
<gene>
    <name evidence="11" type="primary">folP</name>
    <name evidence="11" type="ORF">AMPC_09660</name>
</gene>
<dbReference type="Proteomes" id="UP001162734">
    <property type="component" value="Chromosome"/>
</dbReference>
<organism evidence="11 12">
    <name type="scientific">Anaeromyxobacter paludicola</name>
    <dbReference type="NCBI Taxonomy" id="2918171"/>
    <lineage>
        <taxon>Bacteria</taxon>
        <taxon>Pseudomonadati</taxon>
        <taxon>Myxococcota</taxon>
        <taxon>Myxococcia</taxon>
        <taxon>Myxococcales</taxon>
        <taxon>Cystobacterineae</taxon>
        <taxon>Anaeromyxobacteraceae</taxon>
        <taxon>Anaeromyxobacter</taxon>
    </lineage>
</organism>
<evidence type="ECO:0000256" key="5">
    <source>
        <dbReference type="ARBA" id="ARBA00022679"/>
    </source>
</evidence>
<comment type="function">
    <text evidence="9">Catalyzes the condensation of para-aminobenzoate (pABA) with 6-hydroxymethyl-7,8-dihydropterin diphosphate (DHPt-PP) to form 7,8-dihydropteroate (H2Pte), the immediate precursor of folate derivatives.</text>
</comment>
<evidence type="ECO:0000256" key="4">
    <source>
        <dbReference type="ARBA" id="ARBA00012458"/>
    </source>
</evidence>
<comment type="cofactor">
    <cofactor evidence="2 9">
        <name>Mg(2+)</name>
        <dbReference type="ChEBI" id="CHEBI:18420"/>
    </cofactor>
</comment>
<evidence type="ECO:0000256" key="6">
    <source>
        <dbReference type="ARBA" id="ARBA00022723"/>
    </source>
</evidence>
<evidence type="ECO:0000313" key="12">
    <source>
        <dbReference type="Proteomes" id="UP001162734"/>
    </source>
</evidence>
<dbReference type="PROSITE" id="PS50972">
    <property type="entry name" value="PTERIN_BINDING"/>
    <property type="match status" value="1"/>
</dbReference>
<dbReference type="PANTHER" id="PTHR20941:SF1">
    <property type="entry name" value="FOLIC ACID SYNTHESIS PROTEIN FOL1"/>
    <property type="match status" value="1"/>
</dbReference>
<keyword evidence="5 9" id="KW-0808">Transferase</keyword>
<dbReference type="SUPFAM" id="SSF51717">
    <property type="entry name" value="Dihydropteroate synthetase-like"/>
    <property type="match status" value="1"/>
</dbReference>
<dbReference type="EMBL" id="AP025592">
    <property type="protein sequence ID" value="BDG07853.1"/>
    <property type="molecule type" value="Genomic_DNA"/>
</dbReference>
<accession>A0ABM7X7N9</accession>
<dbReference type="Pfam" id="PF00809">
    <property type="entry name" value="Pterin_bind"/>
    <property type="match status" value="1"/>
</dbReference>
<keyword evidence="8 9" id="KW-0289">Folate biosynthesis</keyword>
<evidence type="ECO:0000256" key="8">
    <source>
        <dbReference type="ARBA" id="ARBA00022909"/>
    </source>
</evidence>
<evidence type="ECO:0000259" key="10">
    <source>
        <dbReference type="PROSITE" id="PS50972"/>
    </source>
</evidence>
<evidence type="ECO:0000256" key="2">
    <source>
        <dbReference type="ARBA" id="ARBA00001946"/>
    </source>
</evidence>
<reference evidence="12" key="1">
    <citation type="journal article" date="2022" name="Int. J. Syst. Evol. Microbiol.">
        <title>Anaeromyxobacter oryzae sp. nov., Anaeromyxobacter diazotrophicus sp. nov. and Anaeromyxobacter paludicola sp. nov., isolated from paddy soils.</title>
        <authorList>
            <person name="Itoh H."/>
            <person name="Xu Z."/>
            <person name="Mise K."/>
            <person name="Masuda Y."/>
            <person name="Ushijima N."/>
            <person name="Hayakawa C."/>
            <person name="Shiratori Y."/>
            <person name="Senoo K."/>
        </authorList>
    </citation>
    <scope>NUCLEOTIDE SEQUENCE [LARGE SCALE GENOMIC DNA]</scope>
    <source>
        <strain evidence="12">Red630</strain>
    </source>
</reference>
<keyword evidence="7 9" id="KW-0460">Magnesium</keyword>
<evidence type="ECO:0000256" key="3">
    <source>
        <dbReference type="ARBA" id="ARBA00004763"/>
    </source>
</evidence>
<dbReference type="CDD" id="cd00739">
    <property type="entry name" value="DHPS"/>
    <property type="match status" value="1"/>
</dbReference>
<name>A0ABM7X7N9_9BACT</name>
<comment type="similarity">
    <text evidence="9">Belongs to the DHPS family.</text>
</comment>
<comment type="catalytic activity">
    <reaction evidence="1">
        <text>(7,8-dihydropterin-6-yl)methyl diphosphate + 4-aminobenzoate = 7,8-dihydropteroate + diphosphate</text>
        <dbReference type="Rhea" id="RHEA:19949"/>
        <dbReference type="ChEBI" id="CHEBI:17836"/>
        <dbReference type="ChEBI" id="CHEBI:17839"/>
        <dbReference type="ChEBI" id="CHEBI:33019"/>
        <dbReference type="ChEBI" id="CHEBI:72950"/>
        <dbReference type="EC" id="2.5.1.15"/>
    </reaction>
</comment>
<sequence>MLPVAIGPRTFAGPGPFVMGVLNVTPDSFSDGGRHAGVERALAWAERLRADGADLLDVGGESTRPGAPAVSAQEEIDRVVPVVERLARGGYPLPISVDTWKAEVARAALAAGAHLVNDIQGLADPAMARAVAEAGAPVVAMHMRGTPADMQSRAVYGDVVTEVRAELEAVLARALAAGIPRERVILDPGLGFAKTAAHNLLLLRELPRLRIEGCALLVGPSRKSFIGHVTGAPVEARLPGTLAAVAAAVLAGAELVRVHDVAEARQAAQVAAAIRDASQSPDAR</sequence>
<evidence type="ECO:0000313" key="11">
    <source>
        <dbReference type="EMBL" id="BDG07853.1"/>
    </source>
</evidence>
<dbReference type="InterPro" id="IPR011005">
    <property type="entry name" value="Dihydropteroate_synth-like_sf"/>
</dbReference>